<evidence type="ECO:0000259" key="2">
    <source>
        <dbReference type="Pfam" id="PF02470"/>
    </source>
</evidence>
<gene>
    <name evidence="3" type="ORF">AMK68_01000</name>
</gene>
<dbReference type="EMBL" id="LIZY01000013">
    <property type="protein sequence ID" value="KPJ64672.1"/>
    <property type="molecule type" value="Genomic_DNA"/>
</dbReference>
<protein>
    <recommendedName>
        <fullName evidence="2">Mce/MlaD domain-containing protein</fullName>
    </recommendedName>
</protein>
<reference evidence="3 4" key="1">
    <citation type="journal article" date="2015" name="Microbiome">
        <title>Genomic resolution of linkages in carbon, nitrogen, and sulfur cycling among widespread estuary sediment bacteria.</title>
        <authorList>
            <person name="Baker B.J."/>
            <person name="Lazar C.S."/>
            <person name="Teske A.P."/>
            <person name="Dick G.J."/>
        </authorList>
    </citation>
    <scope>NUCLEOTIDE SEQUENCE [LARGE SCALE GENOMIC DNA]</scope>
    <source>
        <strain evidence="3">DG_56</strain>
    </source>
</reference>
<evidence type="ECO:0000313" key="4">
    <source>
        <dbReference type="Proteomes" id="UP000052020"/>
    </source>
</evidence>
<evidence type="ECO:0000313" key="3">
    <source>
        <dbReference type="EMBL" id="KPJ64672.1"/>
    </source>
</evidence>
<sequence length="301" mass="32087">MSSEAKVGIFVIIALALCGYVIYVLAMAGTHRGGAEYHAIFREVQALQPGAPVRMAGVDIGEVTEVTLTPDNRARGTFRLQRGVRLYENYQITLGAGALLGETYLDIDPVAERGRQLEPGERITGTDLPNLQDLVVSSQRLVNRLETTVGAINQALGGPELLPSLQQALEDVSTAAAQTAAFTSTLNAVTGENRAALSRSLRNLQAASEQARRFTEVVLPRLAESTAPEQVEEVLDHLSSAAEEVAGIAVGLREIAQDPALAGNIRAILENLRAASADITEMTATLKQAAESVRVSSESFR</sequence>
<keyword evidence="1" id="KW-0812">Transmembrane</keyword>
<organism evidence="3 4">
    <name type="scientific">candidate division KD3-62 bacterium DG_56</name>
    <dbReference type="NCBI Taxonomy" id="1704032"/>
    <lineage>
        <taxon>Bacteria</taxon>
        <taxon>candidate division KD3-62</taxon>
    </lineage>
</organism>
<name>A0A0S7XQA4_9BACT</name>
<dbReference type="AlphaFoldDB" id="A0A0S7XQA4"/>
<keyword evidence="1" id="KW-0472">Membrane</keyword>
<comment type="caution">
    <text evidence="3">The sequence shown here is derived from an EMBL/GenBank/DDBJ whole genome shotgun (WGS) entry which is preliminary data.</text>
</comment>
<feature type="transmembrane region" description="Helical" evidence="1">
    <location>
        <begin position="7"/>
        <end position="26"/>
    </location>
</feature>
<proteinExistence type="predicted"/>
<feature type="domain" description="Mce/MlaD" evidence="2">
    <location>
        <begin position="34"/>
        <end position="109"/>
    </location>
</feature>
<dbReference type="InterPro" id="IPR052336">
    <property type="entry name" value="MlaD_Phospholipid_Transporter"/>
</dbReference>
<keyword evidence="1" id="KW-1133">Transmembrane helix</keyword>
<feature type="non-terminal residue" evidence="3">
    <location>
        <position position="301"/>
    </location>
</feature>
<dbReference type="Proteomes" id="UP000052020">
    <property type="component" value="Unassembled WGS sequence"/>
</dbReference>
<dbReference type="InterPro" id="IPR003399">
    <property type="entry name" value="Mce/MlaD"/>
</dbReference>
<dbReference type="PANTHER" id="PTHR33371">
    <property type="entry name" value="INTERMEMBRANE PHOSPHOLIPID TRANSPORT SYSTEM BINDING PROTEIN MLAD-RELATED"/>
    <property type="match status" value="1"/>
</dbReference>
<accession>A0A0S7XQA4</accession>
<dbReference type="PANTHER" id="PTHR33371:SF4">
    <property type="entry name" value="INTERMEMBRANE PHOSPHOLIPID TRANSPORT SYSTEM BINDING PROTEIN MLAD"/>
    <property type="match status" value="1"/>
</dbReference>
<evidence type="ECO:0000256" key="1">
    <source>
        <dbReference type="SAM" id="Phobius"/>
    </source>
</evidence>
<dbReference type="Pfam" id="PF02470">
    <property type="entry name" value="MlaD"/>
    <property type="match status" value="1"/>
</dbReference>